<evidence type="ECO:0000256" key="1">
    <source>
        <dbReference type="SAM" id="MobiDB-lite"/>
    </source>
</evidence>
<evidence type="ECO:0000313" key="3">
    <source>
        <dbReference type="Proteomes" id="UP000335636"/>
    </source>
</evidence>
<proteinExistence type="predicted"/>
<comment type="caution">
    <text evidence="2">The sequence shown here is derived from an EMBL/GenBank/DDBJ whole genome shotgun (WGS) entry which is preliminary data.</text>
</comment>
<organism evidence="2 3">
    <name type="scientific">Marmota monax</name>
    <name type="common">Woodchuck</name>
    <dbReference type="NCBI Taxonomy" id="9995"/>
    <lineage>
        <taxon>Eukaryota</taxon>
        <taxon>Metazoa</taxon>
        <taxon>Chordata</taxon>
        <taxon>Craniata</taxon>
        <taxon>Vertebrata</taxon>
        <taxon>Euteleostomi</taxon>
        <taxon>Mammalia</taxon>
        <taxon>Eutheria</taxon>
        <taxon>Euarchontoglires</taxon>
        <taxon>Glires</taxon>
        <taxon>Rodentia</taxon>
        <taxon>Sciuromorpha</taxon>
        <taxon>Sciuridae</taxon>
        <taxon>Xerinae</taxon>
        <taxon>Marmotini</taxon>
        <taxon>Marmota</taxon>
    </lineage>
</organism>
<dbReference type="Proteomes" id="UP000335636">
    <property type="component" value="Unassembled WGS sequence"/>
</dbReference>
<keyword evidence="3" id="KW-1185">Reference proteome</keyword>
<sequence>MRRNKNAVLIVCCCDPAQARPGHLVQQEMGMRARALLWLRSPSSWPHLCLLSNEAVRHPWGRRTPAFVGGSPDPQEAQKRRPSTGLSHLPTRQDPCTEVLHHSTPRLNRNLVRACFQKLSCGGTDKVASSLDSNHMGEVPLWQRRRKGHPPATSSPCLVLVPAPFEWLREFRWFPFGGSGGTR</sequence>
<protein>
    <submittedName>
        <fullName evidence="2">Uncharacterized protein</fullName>
    </submittedName>
</protein>
<reference evidence="2" key="1">
    <citation type="submission" date="2019-04" db="EMBL/GenBank/DDBJ databases">
        <authorList>
            <person name="Alioto T."/>
            <person name="Alioto T."/>
        </authorList>
    </citation>
    <scope>NUCLEOTIDE SEQUENCE [LARGE SCALE GENOMIC DNA]</scope>
</reference>
<evidence type="ECO:0000313" key="2">
    <source>
        <dbReference type="EMBL" id="VTJ64251.1"/>
    </source>
</evidence>
<feature type="region of interest" description="Disordered" evidence="1">
    <location>
        <begin position="63"/>
        <end position="93"/>
    </location>
</feature>
<dbReference type="AlphaFoldDB" id="A0A5E4B5K9"/>
<gene>
    <name evidence="2" type="ORF">MONAX_5E046968</name>
</gene>
<accession>A0A5E4B5K9</accession>
<dbReference type="EMBL" id="CABDUW010000260">
    <property type="protein sequence ID" value="VTJ64251.1"/>
    <property type="molecule type" value="Genomic_DNA"/>
</dbReference>
<name>A0A5E4B5K9_MARMO</name>